<dbReference type="AlphaFoldDB" id="A0A2T3MWY5"/>
<comment type="caution">
    <text evidence="1">The sequence shown here is derived from an EMBL/GenBank/DDBJ whole genome shotgun (WGS) entry which is preliminary data.</text>
</comment>
<sequence>MNHYNVLNKKVSACNSLKERPTPSVSEPWLTDLPEKNQRAVFLVVNEIAMARCYKQEEVSYTMALINYTAETGDSSYLDDWINTKKNYLQTDTVLLLRKLDRAKIYELSERENLFFPFNPFTIPLSK</sequence>
<organism evidence="1 2">
    <name type="scientific">Photobacterium lipolyticum</name>
    <dbReference type="NCBI Taxonomy" id="266810"/>
    <lineage>
        <taxon>Bacteria</taxon>
        <taxon>Pseudomonadati</taxon>
        <taxon>Pseudomonadota</taxon>
        <taxon>Gammaproteobacteria</taxon>
        <taxon>Vibrionales</taxon>
        <taxon>Vibrionaceae</taxon>
        <taxon>Photobacterium</taxon>
    </lineage>
</organism>
<protein>
    <submittedName>
        <fullName evidence="1">Uncharacterized protein</fullName>
    </submittedName>
</protein>
<evidence type="ECO:0000313" key="1">
    <source>
        <dbReference type="EMBL" id="PSW04466.1"/>
    </source>
</evidence>
<evidence type="ECO:0000313" key="2">
    <source>
        <dbReference type="Proteomes" id="UP000240904"/>
    </source>
</evidence>
<gene>
    <name evidence="1" type="ORF">C9I89_14225</name>
</gene>
<proteinExistence type="predicted"/>
<keyword evidence="2" id="KW-1185">Reference proteome</keyword>
<accession>A0A2T3MWY5</accession>
<dbReference type="EMBL" id="PYMC01000009">
    <property type="protein sequence ID" value="PSW04466.1"/>
    <property type="molecule type" value="Genomic_DNA"/>
</dbReference>
<name>A0A2T3MWY5_9GAMM</name>
<dbReference type="Proteomes" id="UP000240904">
    <property type="component" value="Unassembled WGS sequence"/>
</dbReference>
<reference evidence="1 2" key="1">
    <citation type="submission" date="2018-03" db="EMBL/GenBank/DDBJ databases">
        <title>Whole genome sequencing of Histamine producing bacteria.</title>
        <authorList>
            <person name="Butler K."/>
        </authorList>
    </citation>
    <scope>NUCLEOTIDE SEQUENCE [LARGE SCALE GENOMIC DNA]</scope>
    <source>
        <strain evidence="1 2">DSM 16190</strain>
    </source>
</reference>